<evidence type="ECO:0000313" key="1">
    <source>
        <dbReference type="EMBL" id="TYA71523.1"/>
    </source>
</evidence>
<proteinExistence type="predicted"/>
<sequence>MKSYLAKISSIFFLTILLASNIVNLHVYFHHDSHEYDHHQNDDSNHDSEDNKQCDICLVAFNLNNLEYSTTPQFSFENNNSIPHLQEQNEIVYVDSFYQKFYLNQNRNKAPPYLA</sequence>
<name>A0A5D0HJG2_9FLAO</name>
<dbReference type="RefSeq" id="WP_148544509.1">
    <property type="nucleotide sequence ID" value="NZ_VSDQ01000718.1"/>
</dbReference>
<reference evidence="1 2" key="1">
    <citation type="submission" date="2019-08" db="EMBL/GenBank/DDBJ databases">
        <title>Seonamhaeicola sediminis sp. nov., isolated from marine sediment.</title>
        <authorList>
            <person name="Cao W.R."/>
        </authorList>
    </citation>
    <scope>NUCLEOTIDE SEQUENCE [LARGE SCALE GENOMIC DNA]</scope>
    <source>
        <strain evidence="1 2">B011</strain>
    </source>
</reference>
<organism evidence="1 2">
    <name type="scientific">Seonamhaeicola marinus</name>
    <dbReference type="NCBI Taxonomy" id="1912246"/>
    <lineage>
        <taxon>Bacteria</taxon>
        <taxon>Pseudomonadati</taxon>
        <taxon>Bacteroidota</taxon>
        <taxon>Flavobacteriia</taxon>
        <taxon>Flavobacteriales</taxon>
        <taxon>Flavobacteriaceae</taxon>
    </lineage>
</organism>
<accession>A0A5D0HJG2</accession>
<comment type="caution">
    <text evidence="1">The sequence shown here is derived from an EMBL/GenBank/DDBJ whole genome shotgun (WGS) entry which is preliminary data.</text>
</comment>
<dbReference type="Proteomes" id="UP000323930">
    <property type="component" value="Unassembled WGS sequence"/>
</dbReference>
<protein>
    <submittedName>
        <fullName evidence="1">Uncharacterized protein</fullName>
    </submittedName>
</protein>
<dbReference type="AlphaFoldDB" id="A0A5D0HJG2"/>
<dbReference type="EMBL" id="VSDQ01000718">
    <property type="protein sequence ID" value="TYA71523.1"/>
    <property type="molecule type" value="Genomic_DNA"/>
</dbReference>
<evidence type="ECO:0000313" key="2">
    <source>
        <dbReference type="Proteomes" id="UP000323930"/>
    </source>
</evidence>
<keyword evidence="2" id="KW-1185">Reference proteome</keyword>
<gene>
    <name evidence="1" type="ORF">FUA24_18265</name>
</gene>